<organism evidence="1 2">
    <name type="scientific">Cryptosporangium arvum DSM 44712</name>
    <dbReference type="NCBI Taxonomy" id="927661"/>
    <lineage>
        <taxon>Bacteria</taxon>
        <taxon>Bacillati</taxon>
        <taxon>Actinomycetota</taxon>
        <taxon>Actinomycetes</taxon>
        <taxon>Cryptosporangiales</taxon>
        <taxon>Cryptosporangiaceae</taxon>
        <taxon>Cryptosporangium</taxon>
    </lineage>
</organism>
<sequence length="158" mass="16685">MTPDWSNFEDAFGVAFAATDILPGVLSADATTRADALGYLYGALHHQDTVYGATAPAVDYVLTILGDPRADPMRVALLRWLTSVLDAARWKAGHPADVDACLARRPRVRDAMDAFRTDADLTVAHAALEVVAACEDVAPPPAARATPGGGSWSPTPPF</sequence>
<evidence type="ECO:0000313" key="2">
    <source>
        <dbReference type="Proteomes" id="UP000021053"/>
    </source>
</evidence>
<dbReference type="OrthoDB" id="292843at2"/>
<protein>
    <submittedName>
        <fullName evidence="1">Uncharacterized protein</fullName>
    </submittedName>
</protein>
<comment type="caution">
    <text evidence="1">The sequence shown here is derived from an EMBL/GenBank/DDBJ whole genome shotgun (WGS) entry which is preliminary data.</text>
</comment>
<dbReference type="AlphaFoldDB" id="A0A010ZW40"/>
<dbReference type="HOGENOM" id="CLU_1666483_0_0_11"/>
<gene>
    <name evidence="1" type="ORF">CryarDRAFT_4086</name>
</gene>
<accession>A0A010ZW40</accession>
<dbReference type="Proteomes" id="UP000021053">
    <property type="component" value="Unassembled WGS sequence"/>
</dbReference>
<keyword evidence="2" id="KW-1185">Reference proteome</keyword>
<dbReference type="EMBL" id="JFBT01000001">
    <property type="protein sequence ID" value="EXG82884.1"/>
    <property type="molecule type" value="Genomic_DNA"/>
</dbReference>
<dbReference type="RefSeq" id="WP_051570698.1">
    <property type="nucleotide sequence ID" value="NZ_KK073874.1"/>
</dbReference>
<evidence type="ECO:0000313" key="1">
    <source>
        <dbReference type="EMBL" id="EXG82884.1"/>
    </source>
</evidence>
<proteinExistence type="predicted"/>
<name>A0A010ZW40_9ACTN</name>
<reference evidence="1 2" key="1">
    <citation type="submission" date="2013-07" db="EMBL/GenBank/DDBJ databases">
        <authorList>
            <consortium name="DOE Joint Genome Institute"/>
            <person name="Eisen J."/>
            <person name="Huntemann M."/>
            <person name="Han J."/>
            <person name="Chen A."/>
            <person name="Kyrpides N."/>
            <person name="Mavromatis K."/>
            <person name="Markowitz V."/>
            <person name="Palaniappan K."/>
            <person name="Ivanova N."/>
            <person name="Schaumberg A."/>
            <person name="Pati A."/>
            <person name="Liolios K."/>
            <person name="Nordberg H.P."/>
            <person name="Cantor M.N."/>
            <person name="Hua S.X."/>
            <person name="Woyke T."/>
        </authorList>
    </citation>
    <scope>NUCLEOTIDE SEQUENCE [LARGE SCALE GENOMIC DNA]</scope>
    <source>
        <strain evidence="1 2">DSM 44712</strain>
    </source>
</reference>